<dbReference type="HOGENOM" id="CLU_2569040_0_0_11"/>
<proteinExistence type="predicted"/>
<gene>
    <name evidence="1" type="ordered locus">GPOL_c49090</name>
</gene>
<sequence>MLDDAQYREEFINRRDYEISGDTATLRSDHAVTRSDRTDDRVPSTAVTKDILIEAEKIDGAWLIHDVVSPQRQMMREIEGH</sequence>
<protein>
    <recommendedName>
        <fullName evidence="3">SnoaL-like domain-containing protein</fullName>
    </recommendedName>
</protein>
<evidence type="ECO:0008006" key="3">
    <source>
        <dbReference type="Google" id="ProtNLM"/>
    </source>
</evidence>
<keyword evidence="2" id="KW-1185">Reference proteome</keyword>
<name>H6N231_GORPV</name>
<dbReference type="eggNOG" id="ENOG5031WDM">
    <property type="taxonomic scope" value="Bacteria"/>
</dbReference>
<dbReference type="AlphaFoldDB" id="H6N231"/>
<dbReference type="Proteomes" id="UP000009154">
    <property type="component" value="Chromosome"/>
</dbReference>
<accession>H6N231</accession>
<dbReference type="STRING" id="1112204.GPOL_c49090"/>
<dbReference type="EMBL" id="CP003119">
    <property type="protein sequence ID" value="AFA75903.1"/>
    <property type="molecule type" value="Genomic_DNA"/>
</dbReference>
<dbReference type="KEGG" id="gpo:GPOL_c49090"/>
<reference evidence="1 2" key="1">
    <citation type="journal article" date="2012" name="Appl. Environ. Microbiol.">
        <title>Involvement of two latex-clearing proteins during rubber degradation and insights into the subsequent degradation pathway revealed by the genome sequence of Gordonia polyisoprenivorans strain VH2.</title>
        <authorList>
            <person name="Hiessl S."/>
            <person name="Schuldes J."/>
            <person name="Thurmer A."/>
            <person name="Halbsguth T."/>
            <person name="Broker D."/>
            <person name="Angelov A."/>
            <person name="Liebl W."/>
            <person name="Daniel R."/>
            <person name="Steinbuchel A."/>
        </authorList>
    </citation>
    <scope>NUCLEOTIDE SEQUENCE [LARGE SCALE GENOMIC DNA]</scope>
    <source>
        <strain evidence="2">DSM 44266 / VH2</strain>
    </source>
</reference>
<evidence type="ECO:0000313" key="2">
    <source>
        <dbReference type="Proteomes" id="UP000009154"/>
    </source>
</evidence>
<evidence type="ECO:0000313" key="1">
    <source>
        <dbReference type="EMBL" id="AFA75903.1"/>
    </source>
</evidence>
<organism evidence="1 2">
    <name type="scientific">Gordonia polyisoprenivorans (strain DSM 44266 / VH2)</name>
    <dbReference type="NCBI Taxonomy" id="1112204"/>
    <lineage>
        <taxon>Bacteria</taxon>
        <taxon>Bacillati</taxon>
        <taxon>Actinomycetota</taxon>
        <taxon>Actinomycetes</taxon>
        <taxon>Mycobacteriales</taxon>
        <taxon>Gordoniaceae</taxon>
        <taxon>Gordonia</taxon>
    </lineage>
</organism>